<accession>A0A4D6NGE0</accession>
<keyword evidence="2" id="KW-1185">Reference proteome</keyword>
<gene>
    <name evidence="1" type="ORF">DEO72_LG10g2468</name>
</gene>
<dbReference type="Proteomes" id="UP000501690">
    <property type="component" value="Linkage Group LG10"/>
</dbReference>
<protein>
    <submittedName>
        <fullName evidence="1">Uncharacterized protein</fullName>
    </submittedName>
</protein>
<name>A0A4D6NGE0_VIGUN</name>
<dbReference type="AlphaFoldDB" id="A0A4D6NGE0"/>
<sequence>MQKTYVVHCFRKHFSPTTPFPTSSSLLRFVPFALRPTCSSSHLLFVPIWPTVYGDPRLPLKVRLLIRRDEWIERFKNPSTLPEDIIHTLRQEWAAYLLERWS</sequence>
<proteinExistence type="predicted"/>
<evidence type="ECO:0000313" key="2">
    <source>
        <dbReference type="Proteomes" id="UP000501690"/>
    </source>
</evidence>
<reference evidence="1 2" key="1">
    <citation type="submission" date="2019-04" db="EMBL/GenBank/DDBJ databases">
        <title>An improved genome assembly and genetic linkage map for asparagus bean, Vigna unguiculata ssp. sesquipedialis.</title>
        <authorList>
            <person name="Xia Q."/>
            <person name="Zhang R."/>
            <person name="Dong Y."/>
        </authorList>
    </citation>
    <scope>NUCLEOTIDE SEQUENCE [LARGE SCALE GENOMIC DNA]</scope>
    <source>
        <tissue evidence="1">Leaf</tissue>
    </source>
</reference>
<dbReference type="EMBL" id="CP039354">
    <property type="protein sequence ID" value="QCE11235.1"/>
    <property type="molecule type" value="Genomic_DNA"/>
</dbReference>
<evidence type="ECO:0000313" key="1">
    <source>
        <dbReference type="EMBL" id="QCE11235.1"/>
    </source>
</evidence>
<organism evidence="1 2">
    <name type="scientific">Vigna unguiculata</name>
    <name type="common">Cowpea</name>
    <dbReference type="NCBI Taxonomy" id="3917"/>
    <lineage>
        <taxon>Eukaryota</taxon>
        <taxon>Viridiplantae</taxon>
        <taxon>Streptophyta</taxon>
        <taxon>Embryophyta</taxon>
        <taxon>Tracheophyta</taxon>
        <taxon>Spermatophyta</taxon>
        <taxon>Magnoliopsida</taxon>
        <taxon>eudicotyledons</taxon>
        <taxon>Gunneridae</taxon>
        <taxon>Pentapetalae</taxon>
        <taxon>rosids</taxon>
        <taxon>fabids</taxon>
        <taxon>Fabales</taxon>
        <taxon>Fabaceae</taxon>
        <taxon>Papilionoideae</taxon>
        <taxon>50 kb inversion clade</taxon>
        <taxon>NPAAA clade</taxon>
        <taxon>indigoferoid/millettioid clade</taxon>
        <taxon>Phaseoleae</taxon>
        <taxon>Vigna</taxon>
    </lineage>
</organism>